<dbReference type="InterPro" id="IPR015943">
    <property type="entry name" value="WD40/YVTN_repeat-like_dom_sf"/>
</dbReference>
<comment type="caution">
    <text evidence="1">The sequence shown here is derived from an EMBL/GenBank/DDBJ whole genome shotgun (WGS) entry which is preliminary data.</text>
</comment>
<dbReference type="Gene3D" id="2.130.10.10">
    <property type="entry name" value="YVTN repeat-like/Quinoprotein amine dehydrogenase"/>
    <property type="match status" value="3"/>
</dbReference>
<dbReference type="InterPro" id="IPR038081">
    <property type="entry name" value="CalX-like_sf"/>
</dbReference>
<organism evidence="1 2">
    <name type="scientific">Lacibacter cauensis</name>
    <dbReference type="NCBI Taxonomy" id="510947"/>
    <lineage>
        <taxon>Bacteria</taxon>
        <taxon>Pseudomonadati</taxon>
        <taxon>Bacteroidota</taxon>
        <taxon>Chitinophagia</taxon>
        <taxon>Chitinophagales</taxon>
        <taxon>Chitinophagaceae</taxon>
        <taxon>Lacibacter</taxon>
    </lineage>
</organism>
<keyword evidence="2" id="KW-1185">Reference proteome</keyword>
<sequence>MRRITTILVLVALTGLAGCRFSSNKIVAEKYETRNEEEDEKEDGLRESQEMDFEMIRDNRLGYIPAERLVRAYDNIYQARRAGRYPARLTALNWVERGPNSNTIGPSNGNTRGITGSVVSGRMRAVHVDLNDPTNKTVWAASVSGGLWKTTNIAANPANWVLVNDFLGNLAISSICQNPVNKNILYFATGERNGNIDAVRGGGVWKSINNGDTWELLPSTTGFWNVSKVVCDAAGNVYVGTNGNGRGLQRSTDGGTTWTNITPSNLGLLNASTGQYVPSTAITDIKVSSTGRMHVTMSSTGAEGSYYTDAPATVTSASWSVPSLPITNLSLNCEIAVAGNVLYALPERSGGFTPQIFKSTDGGVTWAATATSPPGTATEPTINAGQGWYDLAIGIDPANPDIVVAGGLNFYRTTDGGATWSQITRWVGTSLNYVHADHHGVFWNGSQVLLSTDGGIFYSDNNGLSYTERNVGIRTLQFYSCAIHPVSTNYLLGGTQDNGSHSLNNAGMGASIEVHGGDGGFTHIDEDEPQYQFSATTRSQYRRSVNNGVNWAGITFSSTIGQFINPTDYDDINNRMYCSAGAGSFVRWDNPQTGSSFTTVSVLSATSNSIRSFKVSPYTPNRVFMGTAGGAIVRVDNADAVSPTAVNITGAGMPQVNNNIISCVNTGSSDNSLIATYSNYGLQHVWYTIDGGTTWMNVQGDLPDIPVRWAMFHPDSDDKAIIATEMGIFETDNLNGVSTVWVQNSSFPNVKTNMLQYRYSDRTLLAATHGRGLWTTVVPTSNPKIRFASSYTYSKPVDETTAATDGCRGYRDITLNMNIDAAPAGNAVVTLSVGTGGSTAVEGVDYDITTNSNFTTPSKTLQFVNGSAAQMPVTVRIYDDAAVEGSEFFVINYSVGGSTNAIADAGGKYTVYIGDNDAAPQSSSSVNFTIGNGAYGSYIQPLRGQFAKSKSQYLYTAAELTAAGFVAGPVNAISINVASKATTQGYSNFNVSLKNTTRTDLTSDFETGTTLFHSNALYNSVAGTNTFVSNQNTFSWDGVSNLLVEFCFDNASAGTSSDGVTSSTTGFVSGVWARDNGAVAGCNLDASSTTLYRGVQNANGGTDYVRPDITINTTITTQIETVANRNKTNFVGGAGTTYFFSQGAGNLISNVSNAAASFGCVTFTIQEAGNTWVNYFNGLRSQKVIDVVLAANTSAGYTVGLYFTTAELGGKSPSTLRVAKTTAATATGAASNNTTFYETSFAAFGNGYLFTANVTGDGRYFMTDAVVTGLVDVTRTSEAFVKLIQNPVVNNLRVHISNEQRLSVSANLYTNTGQLVYSWNLGKIAGMQELSLKGTSLAAGTYVLRVVAANKAQSLKIIKQ</sequence>
<evidence type="ECO:0000313" key="1">
    <source>
        <dbReference type="EMBL" id="TWI78279.1"/>
    </source>
</evidence>
<dbReference type="EMBL" id="VLLE01000007">
    <property type="protein sequence ID" value="TWI78279.1"/>
    <property type="molecule type" value="Genomic_DNA"/>
</dbReference>
<dbReference type="InterPro" id="IPR026444">
    <property type="entry name" value="Secre_tail"/>
</dbReference>
<dbReference type="SUPFAM" id="SSF110296">
    <property type="entry name" value="Oligoxyloglucan reducing end-specific cellobiohydrolase"/>
    <property type="match status" value="1"/>
</dbReference>
<dbReference type="CDD" id="cd15482">
    <property type="entry name" value="Sialidase_non-viral"/>
    <property type="match status" value="1"/>
</dbReference>
<dbReference type="NCBIfam" id="TIGR04183">
    <property type="entry name" value="Por_Secre_tail"/>
    <property type="match status" value="1"/>
</dbReference>
<dbReference type="Gene3D" id="2.60.40.2030">
    <property type="match status" value="1"/>
</dbReference>
<dbReference type="SUPFAM" id="SSF141072">
    <property type="entry name" value="CalX-like"/>
    <property type="match status" value="1"/>
</dbReference>
<protein>
    <submittedName>
        <fullName evidence="1">Putative secreted protein (Por secretion system target)</fullName>
    </submittedName>
</protein>
<reference evidence="1 2" key="1">
    <citation type="journal article" date="2015" name="Stand. Genomic Sci.">
        <title>Genomic Encyclopedia of Bacterial and Archaeal Type Strains, Phase III: the genomes of soil and plant-associated and newly described type strains.</title>
        <authorList>
            <person name="Whitman W.B."/>
            <person name="Woyke T."/>
            <person name="Klenk H.P."/>
            <person name="Zhou Y."/>
            <person name="Lilburn T.G."/>
            <person name="Beck B.J."/>
            <person name="De Vos P."/>
            <person name="Vandamme P."/>
            <person name="Eisen J.A."/>
            <person name="Garrity G."/>
            <person name="Hugenholtz P."/>
            <person name="Kyrpides N.C."/>
        </authorList>
    </citation>
    <scope>NUCLEOTIDE SEQUENCE [LARGE SCALE GENOMIC DNA]</scope>
    <source>
        <strain evidence="1 2">CGMCC 1.7271</strain>
    </source>
</reference>
<dbReference type="Proteomes" id="UP000316167">
    <property type="component" value="Unassembled WGS sequence"/>
</dbReference>
<dbReference type="PROSITE" id="PS51257">
    <property type="entry name" value="PROKAR_LIPOPROTEIN"/>
    <property type="match status" value="1"/>
</dbReference>
<dbReference type="OrthoDB" id="9757947at2"/>
<gene>
    <name evidence="1" type="ORF">IQ13_3961</name>
</gene>
<proteinExistence type="predicted"/>
<dbReference type="RefSeq" id="WP_144888438.1">
    <property type="nucleotide sequence ID" value="NZ_VLLE01000007.1"/>
</dbReference>
<evidence type="ECO:0000313" key="2">
    <source>
        <dbReference type="Proteomes" id="UP000316167"/>
    </source>
</evidence>
<name>A0A562SAE9_9BACT</name>
<dbReference type="InterPro" id="IPR036278">
    <property type="entry name" value="Sialidase_sf"/>
</dbReference>
<accession>A0A562SAE9</accession>
<dbReference type="SUPFAM" id="SSF50939">
    <property type="entry name" value="Sialidases"/>
    <property type="match status" value="1"/>
</dbReference>